<feature type="transmembrane region" description="Helical" evidence="1">
    <location>
        <begin position="47"/>
        <end position="65"/>
    </location>
</feature>
<dbReference type="InterPro" id="IPR007163">
    <property type="entry name" value="VCA0040-like"/>
</dbReference>
<protein>
    <submittedName>
        <fullName evidence="2">DUF368 domain-containing protein</fullName>
    </submittedName>
</protein>
<feature type="transmembrane region" description="Helical" evidence="1">
    <location>
        <begin position="133"/>
        <end position="155"/>
    </location>
</feature>
<keyword evidence="1" id="KW-0472">Membrane</keyword>
<comment type="caution">
    <text evidence="2">The sequence shown here is derived from an EMBL/GenBank/DDBJ whole genome shotgun (WGS) entry which is preliminary data.</text>
</comment>
<dbReference type="Pfam" id="PF04018">
    <property type="entry name" value="VCA0040-like"/>
    <property type="match status" value="1"/>
</dbReference>
<feature type="transmembrane region" description="Helical" evidence="1">
    <location>
        <begin position="21"/>
        <end position="41"/>
    </location>
</feature>
<feature type="transmembrane region" description="Helical" evidence="1">
    <location>
        <begin position="106"/>
        <end position="124"/>
    </location>
</feature>
<feature type="transmembrane region" description="Helical" evidence="1">
    <location>
        <begin position="272"/>
        <end position="292"/>
    </location>
</feature>
<name>A0A4Z0WJ02_9GAMM</name>
<dbReference type="PANTHER" id="PTHR37308:SF1">
    <property type="entry name" value="POLYPRENYL-PHOSPHATE TRANSPORTER"/>
    <property type="match status" value="1"/>
</dbReference>
<evidence type="ECO:0000313" key="2">
    <source>
        <dbReference type="EMBL" id="TGG95145.1"/>
    </source>
</evidence>
<dbReference type="RefSeq" id="WP_135480575.1">
    <property type="nucleotide sequence ID" value="NZ_SRMF01000001.1"/>
</dbReference>
<accession>A0A4Z0WJ02</accession>
<evidence type="ECO:0000256" key="1">
    <source>
        <dbReference type="SAM" id="Phobius"/>
    </source>
</evidence>
<reference evidence="2 3" key="1">
    <citation type="submission" date="2019-04" db="EMBL/GenBank/DDBJ databases">
        <title>Natronospirillum operosus gen. nov., sp. nov., a haloalkaliphilic satellite isolated from decaying biomass of laboratory culture of cyanobacterium Geitlerinema sp. and proposal of Natronospirillaceae fam. nov. and Saccharospirillaceae fam. nov.</title>
        <authorList>
            <person name="Kevbrin V."/>
            <person name="Boltyanskaya Y."/>
            <person name="Koziaeva V."/>
            <person name="Grouzdev D.S."/>
            <person name="Park M."/>
            <person name="Cho J."/>
        </authorList>
    </citation>
    <scope>NUCLEOTIDE SEQUENCE [LARGE SCALE GENOMIC DNA]</scope>
    <source>
        <strain evidence="2 3">G-116</strain>
    </source>
</reference>
<organism evidence="2 3">
    <name type="scientific">Natronospirillum operosum</name>
    <dbReference type="NCBI Taxonomy" id="2759953"/>
    <lineage>
        <taxon>Bacteria</taxon>
        <taxon>Pseudomonadati</taxon>
        <taxon>Pseudomonadota</taxon>
        <taxon>Gammaproteobacteria</taxon>
        <taxon>Oceanospirillales</taxon>
        <taxon>Natronospirillaceae</taxon>
        <taxon>Natronospirillum</taxon>
    </lineage>
</organism>
<sequence>MTVSKRQRTMTEVSGWYARGLAMGIADMVPGISGGTLALIMGIYARLIAALASFRLSLLPLLARGRVAEAWRRIDGNFLATLLAGILTSIALMSHLVTWMLEEAPVVLWGIFLGILLLALGGICRRVSWHGNALLAALAGAAVAMTTVIAGGIAVEATPLWMFFGGMIAITAMILPGISGTLLLLLLGLYAPAVEAVREADWVLLALFASGCLTGVLVFSRLLHWIMQNYSNLALAGMSGIVVGALPRLWPWQYEPAAAALQVRWPDSGTDLLAGLLACAAGAGLYLLIGWWHRRRVGGNTASGYSEAP</sequence>
<dbReference type="OrthoDB" id="9793746at2"/>
<evidence type="ECO:0000313" key="3">
    <source>
        <dbReference type="Proteomes" id="UP000297475"/>
    </source>
</evidence>
<dbReference type="PANTHER" id="PTHR37308">
    <property type="entry name" value="INTEGRAL MEMBRANE PROTEIN"/>
    <property type="match status" value="1"/>
</dbReference>
<dbReference type="EMBL" id="SRMF01000001">
    <property type="protein sequence ID" value="TGG95145.1"/>
    <property type="molecule type" value="Genomic_DNA"/>
</dbReference>
<gene>
    <name evidence="2" type="ORF">E4656_01580</name>
</gene>
<feature type="transmembrane region" description="Helical" evidence="1">
    <location>
        <begin position="202"/>
        <end position="227"/>
    </location>
</feature>
<feature type="transmembrane region" description="Helical" evidence="1">
    <location>
        <begin position="77"/>
        <end position="100"/>
    </location>
</feature>
<keyword evidence="3" id="KW-1185">Reference proteome</keyword>
<keyword evidence="1" id="KW-1133">Transmembrane helix</keyword>
<keyword evidence="1" id="KW-0812">Transmembrane</keyword>
<proteinExistence type="predicted"/>
<dbReference type="AlphaFoldDB" id="A0A4Z0WJ02"/>
<feature type="transmembrane region" description="Helical" evidence="1">
    <location>
        <begin position="161"/>
        <end position="190"/>
    </location>
</feature>
<dbReference type="Proteomes" id="UP000297475">
    <property type="component" value="Unassembled WGS sequence"/>
</dbReference>